<keyword evidence="1" id="KW-1133">Transmembrane helix</keyword>
<organism evidence="2 3">
    <name type="scientific">Lactococcus hircilactis</name>
    <dbReference type="NCBI Taxonomy" id="1494462"/>
    <lineage>
        <taxon>Bacteria</taxon>
        <taxon>Bacillati</taxon>
        <taxon>Bacillota</taxon>
        <taxon>Bacilli</taxon>
        <taxon>Lactobacillales</taxon>
        <taxon>Streptococcaceae</taxon>
        <taxon>Lactococcus</taxon>
    </lineage>
</organism>
<feature type="transmembrane region" description="Helical" evidence="1">
    <location>
        <begin position="506"/>
        <end position="526"/>
    </location>
</feature>
<dbReference type="OrthoDB" id="2240371at2"/>
<keyword evidence="1" id="KW-0812">Transmembrane</keyword>
<sequence>MSVLNKTMYRILFGLFLSAFVSMLLQPFTDTGFVEPISVVLLSFLLYLLFMRGFKKIKALSTRTIKKMIYIFFILFILLQILIVSQIQIQIFGDPWNTLTQALHLSKGIPGWDPWIEYYPNLLPYVGLQWFYIKIAEFLHLNYYIIFYSFNILINTSIWMSIIQFLWKKDPNIAGMTTVLMLILPMNYEFILKVGYTDGIAILMLVSLARVFDHMMMTQKLTYRSFFASIFCFTCAYLARPNVIVVLVALLIFVLFAFLKRDTFQKLWQHVLKLFLACVIGIILSIGLSQQMAHWMHYDMNNPINFPTANWIYESVNFESMGEWTPQDRDYTLTHPGFATAKEADIAGIKNRISELLHHPWKIPVLYIVKFATLWSCGTFATATDYQLYSQMYHWSRAPRFVVDNIGTINIFIETYAKSLMALLLFAIVSQLKRVRKIELSIFNFSILTIMGISFFHTLLWEVKPRYQYMTIGLIIIAAALSFENLYQKQHIKRLENKLISKKRGVIVFGLCALSSLILMSTVMQMQAPQTIIVNSQFQQLDNYHPGEDQLILQAQEKIVQEINLPTSAEKFTVTSQPSQNIQLKIQKKLHQKWIPITQKEIPKNAVQTTVQQQFQSGKYRLILFNSNDTATQIKAMTRTEVLDYPNQAKIGSRKISLGFEFSKKEKVSKYHFGLILLFLVLYSVTIFLFYTEKSF</sequence>
<feature type="transmembrane region" description="Helical" evidence="1">
    <location>
        <begin position="409"/>
        <end position="429"/>
    </location>
</feature>
<gene>
    <name evidence="2" type="ORF">GHI93_07955</name>
</gene>
<feature type="transmembrane region" description="Helical" evidence="1">
    <location>
        <begin position="145"/>
        <end position="167"/>
    </location>
</feature>
<dbReference type="Proteomes" id="UP000439550">
    <property type="component" value="Unassembled WGS sequence"/>
</dbReference>
<feature type="transmembrane region" description="Helical" evidence="1">
    <location>
        <begin position="467"/>
        <end position="486"/>
    </location>
</feature>
<feature type="transmembrane region" description="Helical" evidence="1">
    <location>
        <begin position="7"/>
        <end position="25"/>
    </location>
</feature>
<keyword evidence="3" id="KW-1185">Reference proteome</keyword>
<evidence type="ECO:0000256" key="1">
    <source>
        <dbReference type="SAM" id="Phobius"/>
    </source>
</evidence>
<feature type="transmembrane region" description="Helical" evidence="1">
    <location>
        <begin position="243"/>
        <end position="259"/>
    </location>
</feature>
<dbReference type="EMBL" id="WITJ01000010">
    <property type="protein sequence ID" value="MQW39857.1"/>
    <property type="molecule type" value="Genomic_DNA"/>
</dbReference>
<dbReference type="AlphaFoldDB" id="A0A7X1ZAT8"/>
<feature type="transmembrane region" description="Helical" evidence="1">
    <location>
        <begin position="671"/>
        <end position="691"/>
    </location>
</feature>
<protein>
    <recommendedName>
        <fullName evidence="4">Glycosyltransferase RgtA/B/C/D-like domain-containing protein</fullName>
    </recommendedName>
</protein>
<feature type="transmembrane region" description="Helical" evidence="1">
    <location>
        <begin position="190"/>
        <end position="209"/>
    </location>
</feature>
<keyword evidence="1" id="KW-0472">Membrane</keyword>
<comment type="caution">
    <text evidence="2">The sequence shown here is derived from an EMBL/GenBank/DDBJ whole genome shotgun (WGS) entry which is preliminary data.</text>
</comment>
<feature type="transmembrane region" description="Helical" evidence="1">
    <location>
        <begin position="271"/>
        <end position="293"/>
    </location>
</feature>
<evidence type="ECO:0000313" key="2">
    <source>
        <dbReference type="EMBL" id="MQW39857.1"/>
    </source>
</evidence>
<dbReference type="RefSeq" id="WP_153496523.1">
    <property type="nucleotide sequence ID" value="NZ_CBCRWP010000011.1"/>
</dbReference>
<feature type="transmembrane region" description="Helical" evidence="1">
    <location>
        <begin position="70"/>
        <end position="89"/>
    </location>
</feature>
<feature type="transmembrane region" description="Helical" evidence="1">
    <location>
        <begin position="441"/>
        <end position="461"/>
    </location>
</feature>
<feature type="transmembrane region" description="Helical" evidence="1">
    <location>
        <begin position="31"/>
        <end position="50"/>
    </location>
</feature>
<proteinExistence type="predicted"/>
<accession>A0A7X1ZAT8</accession>
<reference evidence="2 3" key="1">
    <citation type="submission" date="2019-10" db="EMBL/GenBank/DDBJ databases">
        <authorList>
            <person name="Dong K."/>
        </authorList>
    </citation>
    <scope>NUCLEOTIDE SEQUENCE [LARGE SCALE GENOMIC DNA]</scope>
    <source>
        <strain evidence="2 3">DSM 28960</strain>
    </source>
</reference>
<evidence type="ECO:0008006" key="4">
    <source>
        <dbReference type="Google" id="ProtNLM"/>
    </source>
</evidence>
<name>A0A7X1ZAT8_9LACT</name>
<evidence type="ECO:0000313" key="3">
    <source>
        <dbReference type="Proteomes" id="UP000439550"/>
    </source>
</evidence>